<dbReference type="SUPFAM" id="SSF52540">
    <property type="entry name" value="P-loop containing nucleoside triphosphate hydrolases"/>
    <property type="match status" value="1"/>
</dbReference>
<gene>
    <name evidence="4" type="primary">cmpC</name>
    <name evidence="4" type="ORF">BIFLH24_01978</name>
</gene>
<accession>A0ABD7VUJ8</accession>
<dbReference type="InterPro" id="IPR003439">
    <property type="entry name" value="ABC_transporter-like_ATP-bd"/>
</dbReference>
<proteinExistence type="predicted"/>
<dbReference type="PANTHER" id="PTHR42788:SF2">
    <property type="entry name" value="ABC TRANSPORTER ATP-BINDING PROTEIN"/>
    <property type="match status" value="1"/>
</dbReference>
<sequence length="220" mass="24419">MNQHLSKRKALKEAIPYLECFGLGEYSNKPPYAMSGGMRQRASFVRTILTGKDILLFDEPFGAGAADVFLETERKVFRMSGPEERERAVGLYFTTPMTTAQVVRRLGCPTRQCLERRLAKDPRYAGRMAEPIIPLETRTKAIGTDAGRRKRAAERLGAGVGAVHDRAGAYGVEWPRCGPGTGTPARPTSRRRGEAGTPEPSAMTRRRRVAGPRSRGWRTR</sequence>
<dbReference type="PANTHER" id="PTHR42788">
    <property type="entry name" value="TAURINE IMPORT ATP-BINDING PROTEIN-RELATED"/>
    <property type="match status" value="1"/>
</dbReference>
<protein>
    <submittedName>
        <fullName evidence="4">Bicarbonate transport ATP-binding protein CmpC</fullName>
    </submittedName>
</protein>
<keyword evidence="4" id="KW-0547">Nucleotide-binding</keyword>
<evidence type="ECO:0000259" key="3">
    <source>
        <dbReference type="Pfam" id="PF00005"/>
    </source>
</evidence>
<dbReference type="Gene3D" id="3.40.50.300">
    <property type="entry name" value="P-loop containing nucleotide triphosphate hydrolases"/>
    <property type="match status" value="1"/>
</dbReference>
<feature type="compositionally biased region" description="Basic residues" evidence="2">
    <location>
        <begin position="204"/>
        <end position="220"/>
    </location>
</feature>
<organism evidence="4 5">
    <name type="scientific">Bifidobacterium breve</name>
    <dbReference type="NCBI Taxonomy" id="1685"/>
    <lineage>
        <taxon>Bacteria</taxon>
        <taxon>Bacillati</taxon>
        <taxon>Actinomycetota</taxon>
        <taxon>Actinomycetes</taxon>
        <taxon>Bifidobacteriales</taxon>
        <taxon>Bifidobacteriaceae</taxon>
        <taxon>Bifidobacterium</taxon>
    </lineage>
</organism>
<dbReference type="AlphaFoldDB" id="A0ABD7VUJ8"/>
<reference evidence="4 5" key="1">
    <citation type="submission" date="2019-10" db="EMBL/GenBank/DDBJ databases">
        <authorList>
            <consortium name="Melissa Lawson"/>
            <person name="O'neill I."/>
        </authorList>
    </citation>
    <scope>NUCLEOTIDE SEQUENCE [LARGE SCALE GENOMIC DNA]</scope>
    <source>
        <strain evidence="4">LH_24</strain>
    </source>
</reference>
<dbReference type="RefSeq" id="WP_080685049.1">
    <property type="nucleotide sequence ID" value="NZ_BCXM01000002.1"/>
</dbReference>
<feature type="region of interest" description="Disordered" evidence="2">
    <location>
        <begin position="174"/>
        <end position="220"/>
    </location>
</feature>
<keyword evidence="4" id="KW-0067">ATP-binding</keyword>
<dbReference type="InterPro" id="IPR050166">
    <property type="entry name" value="ABC_transporter_ATP-bind"/>
</dbReference>
<evidence type="ECO:0000256" key="2">
    <source>
        <dbReference type="SAM" id="MobiDB-lite"/>
    </source>
</evidence>
<comment type="caution">
    <text evidence="4">The sequence shown here is derived from an EMBL/GenBank/DDBJ whole genome shotgun (WGS) entry which is preliminary data.</text>
</comment>
<feature type="domain" description="ABC transporter" evidence="3">
    <location>
        <begin position="13"/>
        <end position="61"/>
    </location>
</feature>
<dbReference type="EMBL" id="CABWKB010000020">
    <property type="protein sequence ID" value="VWQ26274.1"/>
    <property type="molecule type" value="Genomic_DNA"/>
</dbReference>
<dbReference type="Pfam" id="PF00005">
    <property type="entry name" value="ABC_tran"/>
    <property type="match status" value="1"/>
</dbReference>
<evidence type="ECO:0000313" key="5">
    <source>
        <dbReference type="Proteomes" id="UP000494173"/>
    </source>
</evidence>
<dbReference type="GO" id="GO:0005524">
    <property type="term" value="F:ATP binding"/>
    <property type="evidence" value="ECO:0007669"/>
    <property type="project" value="UniProtKB-KW"/>
</dbReference>
<evidence type="ECO:0000256" key="1">
    <source>
        <dbReference type="ARBA" id="ARBA00022448"/>
    </source>
</evidence>
<dbReference type="Proteomes" id="UP000494173">
    <property type="component" value="Unassembled WGS sequence"/>
</dbReference>
<keyword evidence="1" id="KW-0813">Transport</keyword>
<name>A0ABD7VUJ8_BIFBR</name>
<evidence type="ECO:0000313" key="4">
    <source>
        <dbReference type="EMBL" id="VWQ26274.1"/>
    </source>
</evidence>
<dbReference type="InterPro" id="IPR027417">
    <property type="entry name" value="P-loop_NTPase"/>
</dbReference>